<dbReference type="SUPFAM" id="SSF55785">
    <property type="entry name" value="PYP-like sensor domain (PAS domain)"/>
    <property type="match status" value="2"/>
</dbReference>
<dbReference type="Gene3D" id="3.30.450.20">
    <property type="entry name" value="PAS domain"/>
    <property type="match status" value="2"/>
</dbReference>
<feature type="domain" description="PAC" evidence="13">
    <location>
        <begin position="67"/>
        <end position="118"/>
    </location>
</feature>
<dbReference type="GO" id="GO:0006355">
    <property type="term" value="P:regulation of DNA-templated transcription"/>
    <property type="evidence" value="ECO:0007669"/>
    <property type="project" value="InterPro"/>
</dbReference>
<evidence type="ECO:0000256" key="1">
    <source>
        <dbReference type="ARBA" id="ARBA00000085"/>
    </source>
</evidence>
<dbReference type="InterPro" id="IPR036890">
    <property type="entry name" value="HATPase_C_sf"/>
</dbReference>
<dbReference type="InterPro" id="IPR013767">
    <property type="entry name" value="PAS_fold"/>
</dbReference>
<dbReference type="Pfam" id="PF00512">
    <property type="entry name" value="HisKA"/>
    <property type="match status" value="1"/>
</dbReference>
<dbReference type="PROSITE" id="PS50109">
    <property type="entry name" value="HIS_KIN"/>
    <property type="match status" value="1"/>
</dbReference>
<dbReference type="InterPro" id="IPR000014">
    <property type="entry name" value="PAS"/>
</dbReference>
<dbReference type="PROSITE" id="PS50112">
    <property type="entry name" value="PAS"/>
    <property type="match status" value="1"/>
</dbReference>
<evidence type="ECO:0000259" key="13">
    <source>
        <dbReference type="PROSITE" id="PS50113"/>
    </source>
</evidence>
<dbReference type="InterPro" id="IPR001789">
    <property type="entry name" value="Sig_transdc_resp-reg_receiver"/>
</dbReference>
<dbReference type="InterPro" id="IPR011006">
    <property type="entry name" value="CheY-like_superfamily"/>
</dbReference>
<dbReference type="InterPro" id="IPR036097">
    <property type="entry name" value="HisK_dim/P_sf"/>
</dbReference>
<dbReference type="SUPFAM" id="SSF52172">
    <property type="entry name" value="CheY-like"/>
    <property type="match status" value="1"/>
</dbReference>
<dbReference type="Gene3D" id="3.30.565.10">
    <property type="entry name" value="Histidine kinase-like ATPase, C-terminal domain"/>
    <property type="match status" value="1"/>
</dbReference>
<dbReference type="Proteomes" id="UP000191931">
    <property type="component" value="Unassembled WGS sequence"/>
</dbReference>
<dbReference type="PANTHER" id="PTHR43065">
    <property type="entry name" value="SENSOR HISTIDINE KINASE"/>
    <property type="match status" value="1"/>
</dbReference>
<dbReference type="RefSeq" id="WP_080801236.1">
    <property type="nucleotide sequence ID" value="NZ_LT828542.1"/>
</dbReference>
<dbReference type="InterPro" id="IPR001610">
    <property type="entry name" value="PAC"/>
</dbReference>
<feature type="domain" description="Histidine kinase" evidence="10">
    <location>
        <begin position="249"/>
        <end position="472"/>
    </location>
</feature>
<feature type="domain" description="PAS" evidence="12">
    <location>
        <begin position="112"/>
        <end position="181"/>
    </location>
</feature>
<keyword evidence="3 9" id="KW-0597">Phosphoprotein</keyword>
<keyword evidence="6 14" id="KW-0418">Kinase</keyword>
<dbReference type="SUPFAM" id="SSF55874">
    <property type="entry name" value="ATPase domain of HSP90 chaperone/DNA topoisomerase II/histidine kinase"/>
    <property type="match status" value="1"/>
</dbReference>
<comment type="catalytic activity">
    <reaction evidence="1">
        <text>ATP + protein L-histidine = ADP + protein N-phospho-L-histidine.</text>
        <dbReference type="EC" id="2.7.13.3"/>
    </reaction>
</comment>
<dbReference type="SMART" id="SM00091">
    <property type="entry name" value="PAS"/>
    <property type="match status" value="2"/>
</dbReference>
<dbReference type="Pfam" id="PF02518">
    <property type="entry name" value="HATPase_c"/>
    <property type="match status" value="1"/>
</dbReference>
<dbReference type="SMART" id="SM00448">
    <property type="entry name" value="REC"/>
    <property type="match status" value="1"/>
</dbReference>
<accession>A0A1W1HHT6</accession>
<dbReference type="InterPro" id="IPR000700">
    <property type="entry name" value="PAS-assoc_C"/>
</dbReference>
<dbReference type="Pfam" id="PF13426">
    <property type="entry name" value="PAS_9"/>
    <property type="match status" value="1"/>
</dbReference>
<evidence type="ECO:0000256" key="6">
    <source>
        <dbReference type="ARBA" id="ARBA00022777"/>
    </source>
</evidence>
<keyword evidence="8" id="KW-0902">Two-component regulatory system</keyword>
<evidence type="ECO:0000256" key="5">
    <source>
        <dbReference type="ARBA" id="ARBA00022741"/>
    </source>
</evidence>
<evidence type="ECO:0000256" key="8">
    <source>
        <dbReference type="ARBA" id="ARBA00023012"/>
    </source>
</evidence>
<feature type="domain" description="Response regulatory" evidence="11">
    <location>
        <begin position="492"/>
        <end position="608"/>
    </location>
</feature>
<dbReference type="SMART" id="SM00086">
    <property type="entry name" value="PAC"/>
    <property type="match status" value="2"/>
</dbReference>
<keyword evidence="5" id="KW-0547">Nucleotide-binding</keyword>
<gene>
    <name evidence="14" type="ORF">MTBBW1_500003</name>
</gene>
<keyword evidence="7" id="KW-0067">ATP-binding</keyword>
<dbReference type="EC" id="2.7.13.3" evidence="2"/>
<sequence length="610" mass="68459">MENSTNLFYSHTVDHEITYISPQCREFLECEPEEAMVRWTDFATDSPVNQRGLELTDRTLKTGKRQPPYELELMGKKGKKITVEVREAPVFKDGQIVALVGSLTDITERKDADQRLRAILEANPDPVVVYDISGHPIYINPAFSEIFGWSLEELKGKKIPFVPEDQKELTSARIKEIFDSGKPVRFLTRRLTKKGAELDVNVSAAIIKGTDDQGTGMVVNLTDISEQMKIKNQLQQALNLESIGRLAGGVTHDFNNMLGVILGHTELAMAQVESDTSLSGNLEQIMRAASRSSELTKQLLAFARKQSALPRVIDLNETLSGMLKMLVRLIGEEIELLWIPGKDLWNVKIDTAQIDQILINLTINARDAIDGVGKVTIETQNVIIDEKYCKKHPDALSGKYIMIVLTDNGIGMDKETLSNVFEPFFTTKQSNEGTGLGLATVYGIVKQNRGFINVYSEQGFGTTFKIYLPMTQEVVKKENSQEIQHGIKGYETILVVEDEEAILNLSEDVLKQFGYNVLTADTPSEALRIIEKYEEPIHLLLSDVVLPEMNGKELREQIIRVKPDIKVLFMSGYTANVIFDRGILQNDVQLLQKPFSIHSLVSMVRQVLDE</sequence>
<reference evidence="14 15" key="1">
    <citation type="submission" date="2017-03" db="EMBL/GenBank/DDBJ databases">
        <authorList>
            <person name="Afonso C.L."/>
            <person name="Miller P.J."/>
            <person name="Scott M.A."/>
            <person name="Spackman E."/>
            <person name="Goraichik I."/>
            <person name="Dimitrov K.M."/>
            <person name="Suarez D.L."/>
            <person name="Swayne D.E."/>
        </authorList>
    </citation>
    <scope>NUCLEOTIDE SEQUENCE [LARGE SCALE GENOMIC DNA]</scope>
    <source>
        <strain evidence="14">PRJEB14757</strain>
    </source>
</reference>
<dbReference type="STRING" id="1246637.MTBBW1_500003"/>
<dbReference type="InterPro" id="IPR003594">
    <property type="entry name" value="HATPase_dom"/>
</dbReference>
<dbReference type="SMART" id="SM00388">
    <property type="entry name" value="HisKA"/>
    <property type="match status" value="1"/>
</dbReference>
<evidence type="ECO:0000259" key="11">
    <source>
        <dbReference type="PROSITE" id="PS50110"/>
    </source>
</evidence>
<proteinExistence type="predicted"/>
<dbReference type="OrthoDB" id="9806821at2"/>
<name>A0A1W1HHT6_9BACT</name>
<dbReference type="SMART" id="SM00387">
    <property type="entry name" value="HATPase_c"/>
    <property type="match status" value="1"/>
</dbReference>
<dbReference type="CDD" id="cd00130">
    <property type="entry name" value="PAS"/>
    <property type="match status" value="1"/>
</dbReference>
<dbReference type="PANTHER" id="PTHR43065:SF42">
    <property type="entry name" value="TWO-COMPONENT SENSOR PPRA"/>
    <property type="match status" value="1"/>
</dbReference>
<evidence type="ECO:0000256" key="9">
    <source>
        <dbReference type="PROSITE-ProRule" id="PRU00169"/>
    </source>
</evidence>
<dbReference type="InterPro" id="IPR003661">
    <property type="entry name" value="HisK_dim/P_dom"/>
</dbReference>
<organism evidence="14 15">
    <name type="scientific">Desulfamplus magnetovallimortis</name>
    <dbReference type="NCBI Taxonomy" id="1246637"/>
    <lineage>
        <taxon>Bacteria</taxon>
        <taxon>Pseudomonadati</taxon>
        <taxon>Thermodesulfobacteriota</taxon>
        <taxon>Desulfobacteria</taxon>
        <taxon>Desulfobacterales</taxon>
        <taxon>Desulfobacteraceae</taxon>
        <taxon>Desulfamplus</taxon>
    </lineage>
</organism>
<protein>
    <recommendedName>
        <fullName evidence="2">histidine kinase</fullName>
        <ecNumber evidence="2">2.7.13.3</ecNumber>
    </recommendedName>
</protein>
<dbReference type="PROSITE" id="PS50113">
    <property type="entry name" value="PAC"/>
    <property type="match status" value="2"/>
</dbReference>
<dbReference type="SUPFAM" id="SSF47384">
    <property type="entry name" value="Homodimeric domain of signal transducing histidine kinase"/>
    <property type="match status" value="1"/>
</dbReference>
<evidence type="ECO:0000256" key="7">
    <source>
        <dbReference type="ARBA" id="ARBA00022840"/>
    </source>
</evidence>
<dbReference type="Gene3D" id="1.10.287.130">
    <property type="match status" value="1"/>
</dbReference>
<evidence type="ECO:0000313" key="14">
    <source>
        <dbReference type="EMBL" id="SLM31938.1"/>
    </source>
</evidence>
<dbReference type="GO" id="GO:0000155">
    <property type="term" value="F:phosphorelay sensor kinase activity"/>
    <property type="evidence" value="ECO:0007669"/>
    <property type="project" value="InterPro"/>
</dbReference>
<evidence type="ECO:0000259" key="12">
    <source>
        <dbReference type="PROSITE" id="PS50112"/>
    </source>
</evidence>
<dbReference type="AlphaFoldDB" id="A0A1W1HHT6"/>
<evidence type="ECO:0000256" key="3">
    <source>
        <dbReference type="ARBA" id="ARBA00022553"/>
    </source>
</evidence>
<dbReference type="GO" id="GO:0005524">
    <property type="term" value="F:ATP binding"/>
    <property type="evidence" value="ECO:0007669"/>
    <property type="project" value="UniProtKB-KW"/>
</dbReference>
<dbReference type="InterPro" id="IPR005467">
    <property type="entry name" value="His_kinase_dom"/>
</dbReference>
<dbReference type="EMBL" id="FWEV01000293">
    <property type="protein sequence ID" value="SLM31938.1"/>
    <property type="molecule type" value="Genomic_DNA"/>
</dbReference>
<feature type="domain" description="PAC" evidence="13">
    <location>
        <begin position="180"/>
        <end position="236"/>
    </location>
</feature>
<dbReference type="Pfam" id="PF00989">
    <property type="entry name" value="PAS"/>
    <property type="match status" value="1"/>
</dbReference>
<evidence type="ECO:0000313" key="15">
    <source>
        <dbReference type="Proteomes" id="UP000191931"/>
    </source>
</evidence>
<keyword evidence="15" id="KW-1185">Reference proteome</keyword>
<keyword evidence="4" id="KW-0808">Transferase</keyword>
<dbReference type="CDD" id="cd00082">
    <property type="entry name" value="HisKA"/>
    <property type="match status" value="1"/>
</dbReference>
<dbReference type="Gene3D" id="3.40.50.2300">
    <property type="match status" value="1"/>
</dbReference>
<dbReference type="InterPro" id="IPR035965">
    <property type="entry name" value="PAS-like_dom_sf"/>
</dbReference>
<evidence type="ECO:0000256" key="4">
    <source>
        <dbReference type="ARBA" id="ARBA00022679"/>
    </source>
</evidence>
<dbReference type="InterPro" id="IPR004358">
    <property type="entry name" value="Sig_transdc_His_kin-like_C"/>
</dbReference>
<dbReference type="NCBIfam" id="TIGR00229">
    <property type="entry name" value="sensory_box"/>
    <property type="match status" value="2"/>
</dbReference>
<evidence type="ECO:0000259" key="10">
    <source>
        <dbReference type="PROSITE" id="PS50109"/>
    </source>
</evidence>
<feature type="modified residue" description="4-aspartylphosphate" evidence="9">
    <location>
        <position position="543"/>
    </location>
</feature>
<evidence type="ECO:0000256" key="2">
    <source>
        <dbReference type="ARBA" id="ARBA00012438"/>
    </source>
</evidence>
<dbReference type="Pfam" id="PF00072">
    <property type="entry name" value="Response_reg"/>
    <property type="match status" value="1"/>
</dbReference>
<dbReference type="PROSITE" id="PS50110">
    <property type="entry name" value="RESPONSE_REGULATORY"/>
    <property type="match status" value="1"/>
</dbReference>
<dbReference type="PRINTS" id="PR00344">
    <property type="entry name" value="BCTRLSENSOR"/>
</dbReference>